<comment type="caution">
    <text evidence="3">The sequence shown here is derived from an EMBL/GenBank/DDBJ whole genome shotgun (WGS) entry which is preliminary data.</text>
</comment>
<dbReference type="Gene3D" id="3.30.560.10">
    <property type="entry name" value="Glucose Oxidase, domain 3"/>
    <property type="match status" value="1"/>
</dbReference>
<dbReference type="InterPro" id="IPR007867">
    <property type="entry name" value="GMC_OxRtase_C"/>
</dbReference>
<dbReference type="SUPFAM" id="SSF54373">
    <property type="entry name" value="FAD-linked reductases, C-terminal domain"/>
    <property type="match status" value="1"/>
</dbReference>
<dbReference type="EMBL" id="LRGB01002451">
    <property type="protein sequence ID" value="KZS07569.1"/>
    <property type="molecule type" value="Genomic_DNA"/>
</dbReference>
<dbReference type="GO" id="GO:0016614">
    <property type="term" value="F:oxidoreductase activity, acting on CH-OH group of donors"/>
    <property type="evidence" value="ECO:0007669"/>
    <property type="project" value="InterPro"/>
</dbReference>
<dbReference type="SUPFAM" id="SSF51905">
    <property type="entry name" value="FAD/NAD(P)-binding domain"/>
    <property type="match status" value="1"/>
</dbReference>
<name>A0A164QA48_9CRUS</name>
<evidence type="ECO:0000259" key="2">
    <source>
        <dbReference type="Pfam" id="PF05199"/>
    </source>
</evidence>
<protein>
    <submittedName>
        <fullName evidence="3">Glucose dehydrogenase</fullName>
    </submittedName>
</protein>
<dbReference type="Proteomes" id="UP000076858">
    <property type="component" value="Unassembled WGS sequence"/>
</dbReference>
<evidence type="ECO:0000313" key="3">
    <source>
        <dbReference type="EMBL" id="KZS07569.1"/>
    </source>
</evidence>
<keyword evidence="4" id="KW-1185">Reference proteome</keyword>
<sequence length="246" mass="27672">MNLPVILNYTLFGGTTMSLLGGVEGLAWVKSQYANQVDDWPDIQLHFGSGSEISDDGTAVRFAHGFTDDVWEQYYKPILNKDSWTIFPLFLRPRSRGNIRLNSKDPYDKPLINPNYFKDPYDLKITIEAVKISIALSKTEALKKMGSRLYDKPFPGCEGFQLWTDDYWGCWIKRSSFTLAHTVGTCKMGPDNDPTAVVDPQLRLRGIKNLRIADTSIMPSVPSGNTNAPTIMVGEKASDLIKQTWL</sequence>
<dbReference type="GO" id="GO:0050660">
    <property type="term" value="F:flavin adenine dinucleotide binding"/>
    <property type="evidence" value="ECO:0007669"/>
    <property type="project" value="InterPro"/>
</dbReference>
<dbReference type="AlphaFoldDB" id="A0A164QA48"/>
<dbReference type="PANTHER" id="PTHR11552">
    <property type="entry name" value="GLUCOSE-METHANOL-CHOLINE GMC OXIDOREDUCTASE"/>
    <property type="match status" value="1"/>
</dbReference>
<proteinExistence type="inferred from homology"/>
<evidence type="ECO:0000313" key="4">
    <source>
        <dbReference type="Proteomes" id="UP000076858"/>
    </source>
</evidence>
<organism evidence="3 4">
    <name type="scientific">Daphnia magna</name>
    <dbReference type="NCBI Taxonomy" id="35525"/>
    <lineage>
        <taxon>Eukaryota</taxon>
        <taxon>Metazoa</taxon>
        <taxon>Ecdysozoa</taxon>
        <taxon>Arthropoda</taxon>
        <taxon>Crustacea</taxon>
        <taxon>Branchiopoda</taxon>
        <taxon>Diplostraca</taxon>
        <taxon>Cladocera</taxon>
        <taxon>Anomopoda</taxon>
        <taxon>Daphniidae</taxon>
        <taxon>Daphnia</taxon>
    </lineage>
</organism>
<accession>A0A164QA48</accession>
<evidence type="ECO:0000256" key="1">
    <source>
        <dbReference type="ARBA" id="ARBA00010790"/>
    </source>
</evidence>
<dbReference type="PANTHER" id="PTHR11552:SF227">
    <property type="entry name" value="GLUCOSE DEHYDROGENASE [FAD, QUINONE]-LIKE PROTEIN"/>
    <property type="match status" value="1"/>
</dbReference>
<reference evidence="3 4" key="1">
    <citation type="submission" date="2016-03" db="EMBL/GenBank/DDBJ databases">
        <title>EvidentialGene: Evidence-directed Construction of Genes on Genomes.</title>
        <authorList>
            <person name="Gilbert D.G."/>
            <person name="Choi J.-H."/>
            <person name="Mockaitis K."/>
            <person name="Colbourne J."/>
            <person name="Pfrender M."/>
        </authorList>
    </citation>
    <scope>NUCLEOTIDE SEQUENCE [LARGE SCALE GENOMIC DNA]</scope>
    <source>
        <strain evidence="3 4">Xinb3</strain>
        <tissue evidence="3">Complete organism</tissue>
    </source>
</reference>
<gene>
    <name evidence="3" type="ORF">APZ42_028707</name>
</gene>
<dbReference type="STRING" id="35525.A0A164QA48"/>
<dbReference type="Gene3D" id="3.50.50.60">
    <property type="entry name" value="FAD/NAD(P)-binding domain"/>
    <property type="match status" value="1"/>
</dbReference>
<dbReference type="InterPro" id="IPR012132">
    <property type="entry name" value="GMC_OxRdtase"/>
</dbReference>
<feature type="domain" description="Glucose-methanol-choline oxidoreductase C-terminal" evidence="2">
    <location>
        <begin position="93"/>
        <end position="234"/>
    </location>
</feature>
<dbReference type="Pfam" id="PF05199">
    <property type="entry name" value="GMC_oxred_C"/>
    <property type="match status" value="1"/>
</dbReference>
<dbReference type="InterPro" id="IPR036188">
    <property type="entry name" value="FAD/NAD-bd_sf"/>
</dbReference>
<comment type="similarity">
    <text evidence="1">Belongs to the GMC oxidoreductase family.</text>
</comment>